<evidence type="ECO:0000313" key="2">
    <source>
        <dbReference type="Proteomes" id="UP001565368"/>
    </source>
</evidence>
<dbReference type="Proteomes" id="UP001565368">
    <property type="component" value="Unassembled WGS sequence"/>
</dbReference>
<comment type="caution">
    <text evidence="1">The sequence shown here is derived from an EMBL/GenBank/DDBJ whole genome shotgun (WGS) entry which is preliminary data.</text>
</comment>
<dbReference type="GeneID" id="95989536"/>
<dbReference type="InterPro" id="IPR036047">
    <property type="entry name" value="F-box-like_dom_sf"/>
</dbReference>
<gene>
    <name evidence="1" type="ORF">Q8F55_008493</name>
</gene>
<dbReference type="SUPFAM" id="SSF81383">
    <property type="entry name" value="F-box domain"/>
    <property type="match status" value="1"/>
</dbReference>
<proteinExistence type="predicted"/>
<keyword evidence="2" id="KW-1185">Reference proteome</keyword>
<protein>
    <recommendedName>
        <fullName evidence="3">F-box domain-containing protein</fullName>
    </recommendedName>
</protein>
<organism evidence="1 2">
    <name type="scientific">Vanrija albida</name>
    <dbReference type="NCBI Taxonomy" id="181172"/>
    <lineage>
        <taxon>Eukaryota</taxon>
        <taxon>Fungi</taxon>
        <taxon>Dikarya</taxon>
        <taxon>Basidiomycota</taxon>
        <taxon>Agaricomycotina</taxon>
        <taxon>Tremellomycetes</taxon>
        <taxon>Trichosporonales</taxon>
        <taxon>Trichosporonaceae</taxon>
        <taxon>Vanrija</taxon>
    </lineage>
</organism>
<reference evidence="1 2" key="1">
    <citation type="submission" date="2023-08" db="EMBL/GenBank/DDBJ databases">
        <title>Annotated Genome Sequence of Vanrija albida AlHP1.</title>
        <authorList>
            <person name="Herzog R."/>
        </authorList>
    </citation>
    <scope>NUCLEOTIDE SEQUENCE [LARGE SCALE GENOMIC DNA]</scope>
    <source>
        <strain evidence="1 2">AlHP1</strain>
    </source>
</reference>
<sequence length="89" mass="10210">MPSSDPVVLFDDFILGHILSFVPAEDVVLAGYNVSKRWRAFYQRARVCRPVYLALPDVNEIDKVEMAHTDTPENVDWRALCTNPRWATC</sequence>
<name>A0ABR3PRA0_9TREE</name>
<evidence type="ECO:0000313" key="1">
    <source>
        <dbReference type="EMBL" id="KAL1404882.1"/>
    </source>
</evidence>
<accession>A0ABR3PRA0</accession>
<dbReference type="EMBL" id="JBBXJM010000007">
    <property type="protein sequence ID" value="KAL1404882.1"/>
    <property type="molecule type" value="Genomic_DNA"/>
</dbReference>
<dbReference type="RefSeq" id="XP_069204826.1">
    <property type="nucleotide sequence ID" value="XM_069356889.1"/>
</dbReference>
<evidence type="ECO:0008006" key="3">
    <source>
        <dbReference type="Google" id="ProtNLM"/>
    </source>
</evidence>